<evidence type="ECO:0000256" key="4">
    <source>
        <dbReference type="ARBA" id="ARBA00023136"/>
    </source>
</evidence>
<keyword evidence="2 6" id="KW-0812">Transmembrane</keyword>
<feature type="transmembrane region" description="Helical" evidence="6">
    <location>
        <begin position="24"/>
        <end position="45"/>
    </location>
</feature>
<dbReference type="PANTHER" id="PTHR13131:SF7">
    <property type="entry name" value="TRANSMEMBRANE PROTEIN"/>
    <property type="match status" value="1"/>
</dbReference>
<organism evidence="7 8">
    <name type="scientific">Naegleria fowleri</name>
    <name type="common">Brain eating amoeba</name>
    <dbReference type="NCBI Taxonomy" id="5763"/>
    <lineage>
        <taxon>Eukaryota</taxon>
        <taxon>Discoba</taxon>
        <taxon>Heterolobosea</taxon>
        <taxon>Tetramitia</taxon>
        <taxon>Eutetramitia</taxon>
        <taxon>Vahlkampfiidae</taxon>
        <taxon>Naegleria</taxon>
    </lineage>
</organism>
<evidence type="ECO:0000313" key="8">
    <source>
        <dbReference type="Proteomes" id="UP000444721"/>
    </source>
</evidence>
<dbReference type="VEuPathDB" id="AmoebaDB:NfTy_044930"/>
<dbReference type="RefSeq" id="XP_044559782.1">
    <property type="nucleotide sequence ID" value="XM_044709389.1"/>
</dbReference>
<feature type="region of interest" description="Disordered" evidence="5">
    <location>
        <begin position="234"/>
        <end position="267"/>
    </location>
</feature>
<dbReference type="GO" id="GO:0015184">
    <property type="term" value="F:L-cystine transmembrane transporter activity"/>
    <property type="evidence" value="ECO:0007669"/>
    <property type="project" value="TreeGrafter"/>
</dbReference>
<dbReference type="OrthoDB" id="8048523at2759"/>
<evidence type="ECO:0000256" key="3">
    <source>
        <dbReference type="ARBA" id="ARBA00022989"/>
    </source>
</evidence>
<keyword evidence="8" id="KW-1185">Reference proteome</keyword>
<sequence length="301" mass="33265">MLLFIHGTIVHAAATEKPELEASILTSLASISGYLATFCFTVQYLPQAYLNHKRKSVKGFSTTGILLKLVGASYLGVNSFLMGEALSVGLYGTLNILQHSVFMIQFTMFTGRKLFLFCLLIPLVPLVTGYMYPNTIPYTNLIKPVSQIVSHIPQIIVTWEARSTEGVSLISQHLNLLGGICGVFMYSVFTPKSFFTRLVYWNSLLQALSIYFLAVYFDGWGRLRNSFVTLFEKSPDPTTSPPNIEEQQEMEKAMNQTPSTGVTTSNIITATSGSTSSTLRNTSHQQGALDIEITSITNNIE</sequence>
<evidence type="ECO:0000256" key="2">
    <source>
        <dbReference type="ARBA" id="ARBA00022692"/>
    </source>
</evidence>
<accession>A0A6A5BQ43</accession>
<protein>
    <submittedName>
        <fullName evidence="7">Uncharacterized protein</fullName>
    </submittedName>
</protein>
<dbReference type="GeneID" id="68113040"/>
<dbReference type="OMA" id="VTWEARS"/>
<feature type="transmembrane region" description="Helical" evidence="6">
    <location>
        <begin position="198"/>
        <end position="217"/>
    </location>
</feature>
<comment type="caution">
    <text evidence="7">The sequence shown here is derived from an EMBL/GenBank/DDBJ whole genome shotgun (WGS) entry which is preliminary data.</text>
</comment>
<comment type="subcellular location">
    <subcellularLocation>
        <location evidence="1">Membrane</location>
        <topology evidence="1">Multi-pass membrane protein</topology>
    </subcellularLocation>
</comment>
<dbReference type="Proteomes" id="UP000444721">
    <property type="component" value="Unassembled WGS sequence"/>
</dbReference>
<dbReference type="InterPro" id="IPR005282">
    <property type="entry name" value="LC_transporter"/>
</dbReference>
<gene>
    <name evidence="7" type="ORF">FDP41_005822</name>
</gene>
<keyword evidence="4 6" id="KW-0472">Membrane</keyword>
<dbReference type="SMART" id="SM00679">
    <property type="entry name" value="CTNS"/>
    <property type="match status" value="2"/>
</dbReference>
<dbReference type="Gene3D" id="1.20.1280.290">
    <property type="match status" value="2"/>
</dbReference>
<name>A0A6A5BQ43_NAEFO</name>
<dbReference type="AlphaFoldDB" id="A0A6A5BQ43"/>
<dbReference type="PANTHER" id="PTHR13131">
    <property type="entry name" value="CYSTINOSIN"/>
    <property type="match status" value="1"/>
</dbReference>
<feature type="transmembrane region" description="Helical" evidence="6">
    <location>
        <begin position="114"/>
        <end position="132"/>
    </location>
</feature>
<dbReference type="EMBL" id="VFQX01000048">
    <property type="protein sequence ID" value="KAF0975069.1"/>
    <property type="molecule type" value="Genomic_DNA"/>
</dbReference>
<evidence type="ECO:0000256" key="5">
    <source>
        <dbReference type="SAM" id="MobiDB-lite"/>
    </source>
</evidence>
<reference evidence="7 8" key="1">
    <citation type="journal article" date="2019" name="Sci. Rep.">
        <title>Nanopore sequencing improves the draft genome of the human pathogenic amoeba Naegleria fowleri.</title>
        <authorList>
            <person name="Liechti N."/>
            <person name="Schurch N."/>
            <person name="Bruggmann R."/>
            <person name="Wittwer M."/>
        </authorList>
    </citation>
    <scope>NUCLEOTIDE SEQUENCE [LARGE SCALE GENOMIC DNA]</scope>
    <source>
        <strain evidence="7 8">ATCC 30894</strain>
    </source>
</reference>
<dbReference type="VEuPathDB" id="AmoebaDB:FDP41_005822"/>
<feature type="transmembrane region" description="Helical" evidence="6">
    <location>
        <begin position="57"/>
        <end position="76"/>
    </location>
</feature>
<evidence type="ECO:0000256" key="1">
    <source>
        <dbReference type="ARBA" id="ARBA00004141"/>
    </source>
</evidence>
<dbReference type="VEuPathDB" id="AmoebaDB:NF0106070"/>
<proteinExistence type="predicted"/>
<dbReference type="GO" id="GO:0005774">
    <property type="term" value="C:vacuolar membrane"/>
    <property type="evidence" value="ECO:0007669"/>
    <property type="project" value="TreeGrafter"/>
</dbReference>
<evidence type="ECO:0000313" key="7">
    <source>
        <dbReference type="EMBL" id="KAF0975069.1"/>
    </source>
</evidence>
<evidence type="ECO:0000256" key="6">
    <source>
        <dbReference type="SAM" id="Phobius"/>
    </source>
</evidence>
<keyword evidence="3 6" id="KW-1133">Transmembrane helix</keyword>
<dbReference type="InterPro" id="IPR006603">
    <property type="entry name" value="PQ-loop_rpt"/>
</dbReference>
<feature type="transmembrane region" description="Helical" evidence="6">
    <location>
        <begin position="88"/>
        <end position="107"/>
    </location>
</feature>
<dbReference type="Pfam" id="PF04193">
    <property type="entry name" value="PQ-loop"/>
    <property type="match status" value="2"/>
</dbReference>